<sequence>MWSSVLLCLCPAPDGVSAEESHCARHTKFRLRRHPPVSSDMLGWHLQSAASENPGRQPVYQAMELVQARGSYSMSTIDPGFVDRNEEMCAYHNLRRESPPPPPPPKTRLLTVLMRCGPAGWKVGPRLVAEVLLVWMGGGFQGMEGDCKGGMRGSGAGQVELRCHDPHARAKFSPDRLDSNVPSRRWTGLAPAVPTRDASDDKPCAHV</sequence>
<proteinExistence type="predicted"/>
<keyword evidence="4" id="KW-1185">Reference proteome</keyword>
<evidence type="ECO:0000313" key="3">
    <source>
        <dbReference type="EMBL" id="KFA69844.1"/>
    </source>
</evidence>
<dbReference type="AlphaFoldDB" id="A0A084R0V9"/>
<dbReference type="HOGENOM" id="CLU_1327146_0_0_1"/>
<protein>
    <submittedName>
        <fullName evidence="3">Uncharacterized protein</fullName>
    </submittedName>
</protein>
<evidence type="ECO:0000256" key="2">
    <source>
        <dbReference type="SAM" id="SignalP"/>
    </source>
</evidence>
<reference evidence="3 4" key="1">
    <citation type="journal article" date="2014" name="BMC Genomics">
        <title>Comparative genome sequencing reveals chemotype-specific gene clusters in the toxigenic black mold Stachybotrys.</title>
        <authorList>
            <person name="Semeiks J."/>
            <person name="Borek D."/>
            <person name="Otwinowski Z."/>
            <person name="Grishin N.V."/>
        </authorList>
    </citation>
    <scope>NUCLEOTIDE SEQUENCE [LARGE SCALE GENOMIC DNA]</scope>
    <source>
        <strain evidence="3 4">IBT 40285</strain>
    </source>
</reference>
<dbReference type="EMBL" id="KL659358">
    <property type="protein sequence ID" value="KFA69844.1"/>
    <property type="molecule type" value="Genomic_DNA"/>
</dbReference>
<evidence type="ECO:0000256" key="1">
    <source>
        <dbReference type="SAM" id="MobiDB-lite"/>
    </source>
</evidence>
<gene>
    <name evidence="3" type="ORF">S40285_09998</name>
</gene>
<feature type="compositionally biased region" description="Basic and acidic residues" evidence="1">
    <location>
        <begin position="197"/>
        <end position="207"/>
    </location>
</feature>
<organism evidence="3 4">
    <name type="scientific">Stachybotrys chlorohalonatus (strain IBT 40285)</name>
    <dbReference type="NCBI Taxonomy" id="1283841"/>
    <lineage>
        <taxon>Eukaryota</taxon>
        <taxon>Fungi</taxon>
        <taxon>Dikarya</taxon>
        <taxon>Ascomycota</taxon>
        <taxon>Pezizomycotina</taxon>
        <taxon>Sordariomycetes</taxon>
        <taxon>Hypocreomycetidae</taxon>
        <taxon>Hypocreales</taxon>
        <taxon>Stachybotryaceae</taxon>
        <taxon>Stachybotrys</taxon>
    </lineage>
</organism>
<accession>A0A084R0V9</accession>
<dbReference type="Proteomes" id="UP000028524">
    <property type="component" value="Unassembled WGS sequence"/>
</dbReference>
<feature type="region of interest" description="Disordered" evidence="1">
    <location>
        <begin position="173"/>
        <end position="207"/>
    </location>
</feature>
<feature type="signal peptide" evidence="2">
    <location>
        <begin position="1"/>
        <end position="18"/>
    </location>
</feature>
<name>A0A084R0V9_STAC4</name>
<feature type="chain" id="PRO_5001779851" evidence="2">
    <location>
        <begin position="19"/>
        <end position="207"/>
    </location>
</feature>
<evidence type="ECO:0000313" key="4">
    <source>
        <dbReference type="Proteomes" id="UP000028524"/>
    </source>
</evidence>
<keyword evidence="2" id="KW-0732">Signal</keyword>
<dbReference type="InParanoid" id="A0A084R0V9"/>